<dbReference type="PRINTS" id="PR00463">
    <property type="entry name" value="EP450I"/>
</dbReference>
<gene>
    <name evidence="11" type="primary">Cyp4f1</name>
    <name evidence="11" type="ORF">AWC38_SpisGene14670</name>
</gene>
<dbReference type="OrthoDB" id="1470350at2759"/>
<comment type="cofactor">
    <cofactor evidence="1 8">
        <name>heme</name>
        <dbReference type="ChEBI" id="CHEBI:30413"/>
    </cofactor>
</comment>
<dbReference type="InterPro" id="IPR001128">
    <property type="entry name" value="Cyt_P450"/>
</dbReference>
<evidence type="ECO:0000313" key="12">
    <source>
        <dbReference type="Proteomes" id="UP000225706"/>
    </source>
</evidence>
<dbReference type="GO" id="GO:0005506">
    <property type="term" value="F:iron ion binding"/>
    <property type="evidence" value="ECO:0007669"/>
    <property type="project" value="InterPro"/>
</dbReference>
<evidence type="ECO:0000256" key="5">
    <source>
        <dbReference type="ARBA" id="ARBA00023002"/>
    </source>
</evidence>
<dbReference type="PANTHER" id="PTHR24291:SF201">
    <property type="entry name" value="CYTOCHROME P450, FAMILY 4, SUBFAMILY B, POLYPEPTIDE 7"/>
    <property type="match status" value="1"/>
</dbReference>
<evidence type="ECO:0000256" key="1">
    <source>
        <dbReference type="ARBA" id="ARBA00001971"/>
    </source>
</evidence>
<evidence type="ECO:0000256" key="3">
    <source>
        <dbReference type="ARBA" id="ARBA00022617"/>
    </source>
</evidence>
<dbReference type="AlphaFoldDB" id="A0A2B4RX07"/>
<evidence type="ECO:0000256" key="2">
    <source>
        <dbReference type="ARBA" id="ARBA00010617"/>
    </source>
</evidence>
<dbReference type="InterPro" id="IPR050196">
    <property type="entry name" value="Cytochrome_P450_Monoox"/>
</dbReference>
<organism evidence="11 12">
    <name type="scientific">Stylophora pistillata</name>
    <name type="common">Smooth cauliflower coral</name>
    <dbReference type="NCBI Taxonomy" id="50429"/>
    <lineage>
        <taxon>Eukaryota</taxon>
        <taxon>Metazoa</taxon>
        <taxon>Cnidaria</taxon>
        <taxon>Anthozoa</taxon>
        <taxon>Hexacorallia</taxon>
        <taxon>Scleractinia</taxon>
        <taxon>Astrocoeniina</taxon>
        <taxon>Pocilloporidae</taxon>
        <taxon>Stylophora</taxon>
    </lineage>
</organism>
<protein>
    <submittedName>
        <fullName evidence="11">Cytochrome P450 4F1</fullName>
    </submittedName>
</protein>
<dbReference type="InterPro" id="IPR002401">
    <property type="entry name" value="Cyt_P450_E_grp-I"/>
</dbReference>
<proteinExistence type="inferred from homology"/>
<dbReference type="GO" id="GO:0020037">
    <property type="term" value="F:heme binding"/>
    <property type="evidence" value="ECO:0007669"/>
    <property type="project" value="InterPro"/>
</dbReference>
<evidence type="ECO:0000256" key="10">
    <source>
        <dbReference type="SAM" id="Phobius"/>
    </source>
</evidence>
<keyword evidence="6 8" id="KW-0408">Iron</keyword>
<dbReference type="FunFam" id="1.10.630.10:FF:000182">
    <property type="entry name" value="Cytochrome P450 3A4"/>
    <property type="match status" value="1"/>
</dbReference>
<name>A0A2B4RX07_STYPI</name>
<keyword evidence="4 8" id="KW-0479">Metal-binding</keyword>
<dbReference type="PROSITE" id="PS00086">
    <property type="entry name" value="CYTOCHROME_P450"/>
    <property type="match status" value="1"/>
</dbReference>
<evidence type="ECO:0000256" key="9">
    <source>
        <dbReference type="RuleBase" id="RU000461"/>
    </source>
</evidence>
<feature type="transmembrane region" description="Helical" evidence="10">
    <location>
        <begin position="20"/>
        <end position="42"/>
    </location>
</feature>
<reference evidence="12" key="1">
    <citation type="journal article" date="2017" name="bioRxiv">
        <title>Comparative analysis of the genomes of Stylophora pistillata and Acropora digitifera provides evidence for extensive differences between species of corals.</title>
        <authorList>
            <person name="Voolstra C.R."/>
            <person name="Li Y."/>
            <person name="Liew Y.J."/>
            <person name="Baumgarten S."/>
            <person name="Zoccola D."/>
            <person name="Flot J.-F."/>
            <person name="Tambutte S."/>
            <person name="Allemand D."/>
            <person name="Aranda M."/>
        </authorList>
    </citation>
    <scope>NUCLEOTIDE SEQUENCE [LARGE SCALE GENOMIC DNA]</scope>
</reference>
<evidence type="ECO:0000256" key="8">
    <source>
        <dbReference type="PIRSR" id="PIRSR602401-1"/>
    </source>
</evidence>
<dbReference type="PANTHER" id="PTHR24291">
    <property type="entry name" value="CYTOCHROME P450 FAMILY 4"/>
    <property type="match status" value="1"/>
</dbReference>
<dbReference type="Pfam" id="PF00067">
    <property type="entry name" value="p450"/>
    <property type="match status" value="1"/>
</dbReference>
<dbReference type="GO" id="GO:0004497">
    <property type="term" value="F:monooxygenase activity"/>
    <property type="evidence" value="ECO:0007669"/>
    <property type="project" value="UniProtKB-KW"/>
</dbReference>
<dbReference type="STRING" id="50429.A0A2B4RX07"/>
<evidence type="ECO:0000256" key="6">
    <source>
        <dbReference type="ARBA" id="ARBA00023004"/>
    </source>
</evidence>
<keyword evidence="5 9" id="KW-0560">Oxidoreductase</keyword>
<keyword evidence="12" id="KW-1185">Reference proteome</keyword>
<evidence type="ECO:0000313" key="11">
    <source>
        <dbReference type="EMBL" id="PFX20858.1"/>
    </source>
</evidence>
<dbReference type="InterPro" id="IPR036396">
    <property type="entry name" value="Cyt_P450_sf"/>
</dbReference>
<dbReference type="InterPro" id="IPR017972">
    <property type="entry name" value="Cyt_P450_CS"/>
</dbReference>
<dbReference type="Proteomes" id="UP000225706">
    <property type="component" value="Unassembled WGS sequence"/>
</dbReference>
<comment type="caution">
    <text evidence="11">The sequence shown here is derived from an EMBL/GenBank/DDBJ whole genome shotgun (WGS) entry which is preliminary data.</text>
</comment>
<dbReference type="SUPFAM" id="SSF48264">
    <property type="entry name" value="Cytochrome P450"/>
    <property type="match status" value="1"/>
</dbReference>
<keyword evidence="10" id="KW-1133">Transmembrane helix</keyword>
<keyword evidence="10" id="KW-0472">Membrane</keyword>
<keyword evidence="3 8" id="KW-0349">Heme</keyword>
<keyword evidence="10" id="KW-0812">Transmembrane</keyword>
<evidence type="ECO:0000256" key="4">
    <source>
        <dbReference type="ARBA" id="ARBA00022723"/>
    </source>
</evidence>
<evidence type="ECO:0000256" key="7">
    <source>
        <dbReference type="ARBA" id="ARBA00023033"/>
    </source>
</evidence>
<dbReference type="GO" id="GO:0016705">
    <property type="term" value="F:oxidoreductase activity, acting on paired donors, with incorporation or reduction of molecular oxygen"/>
    <property type="evidence" value="ECO:0007669"/>
    <property type="project" value="InterPro"/>
</dbReference>
<dbReference type="PRINTS" id="PR00385">
    <property type="entry name" value="P450"/>
</dbReference>
<feature type="binding site" description="axial binding residue" evidence="8">
    <location>
        <position position="461"/>
    </location>
    <ligand>
        <name>heme</name>
        <dbReference type="ChEBI" id="CHEBI:30413"/>
    </ligand>
    <ligandPart>
        <name>Fe</name>
        <dbReference type="ChEBI" id="CHEBI:18248"/>
    </ligandPart>
</feature>
<sequence length="517" mass="59007">MLQSVAEFVSQYSPQAGQQSLSSLALVAAAIFCIVNVLVSLVRKRKLAVKSVDGIPGPKGHWLKGHLDYARFDGGGLQFHEKCALEFKTCYRLWFGPLKPLVVLCHPETVKVIQSSNAPKEKLVYNLVRPFIGDGLVTSYGDKWFRMRRLLTPAFHFEILKPYVRVFQESTNVLLEKWSSQQSGEVELFHHVSLMTLDSVLKCALSYRTNCQTQKKQDPYIVTVYEASNQILNRLMNPLIHDDTIYKLTPDGRRFHKNCAFVHAKAVGIIKARRKALEDDEEMEKLRKKKHLDFLDILLEAKDENGSGLTDEEIVGEVVTFMFAGHDTTASVISWTLYNLARFPEHQKKCLEEIEEAFGNDDEMEWKQLGKLKYLLMCIKESCRLFAPVPIISRTLDRTYEIDGHSVPEGTWVMTNIYALHLNPHVWKDPKKFDPLRFTTENAKDMSPYAFIPFSAGPRNCIGQNFALMEVKLSVALIIRKFKLSVNRDCCVPIDDLIPELILRAKNGIKVNISPRT</sequence>
<dbReference type="Gene3D" id="1.10.630.10">
    <property type="entry name" value="Cytochrome P450"/>
    <property type="match status" value="1"/>
</dbReference>
<keyword evidence="7 9" id="KW-0503">Monooxygenase</keyword>
<comment type="similarity">
    <text evidence="2 9">Belongs to the cytochrome P450 family.</text>
</comment>
<dbReference type="EMBL" id="LSMT01000300">
    <property type="protein sequence ID" value="PFX20858.1"/>
    <property type="molecule type" value="Genomic_DNA"/>
</dbReference>
<accession>A0A2B4RX07</accession>
<dbReference type="CDD" id="cd20659">
    <property type="entry name" value="CYP4B_4F-like"/>
    <property type="match status" value="1"/>
</dbReference>